<comment type="caution">
    <text evidence="1">The sequence shown here is derived from an EMBL/GenBank/DDBJ whole genome shotgun (WGS) entry which is preliminary data.</text>
</comment>
<sequence length="83" mass="9438">MLHPTLPALADTTCSLHLVPTIAAHRRAPSIHEHPPQRLIWQLYSAPLRFLVLHSGSDSTTWLQLVETLCRSHWRLMAIRGRG</sequence>
<protein>
    <submittedName>
        <fullName evidence="1">Uncharacterized protein</fullName>
    </submittedName>
</protein>
<dbReference type="Proteomes" id="UP000801864">
    <property type="component" value="Unassembled WGS sequence"/>
</dbReference>
<proteinExistence type="predicted"/>
<evidence type="ECO:0000313" key="1">
    <source>
        <dbReference type="EMBL" id="KAF3074994.1"/>
    </source>
</evidence>
<gene>
    <name evidence="1" type="ORF">CFAM422_002769</name>
</gene>
<dbReference type="EMBL" id="QLNT01000004">
    <property type="protein sequence ID" value="KAF3074994.1"/>
    <property type="molecule type" value="Genomic_DNA"/>
</dbReference>
<organism evidence="1 2">
    <name type="scientific">Trichoderma lentiforme</name>
    <dbReference type="NCBI Taxonomy" id="1567552"/>
    <lineage>
        <taxon>Eukaryota</taxon>
        <taxon>Fungi</taxon>
        <taxon>Dikarya</taxon>
        <taxon>Ascomycota</taxon>
        <taxon>Pezizomycotina</taxon>
        <taxon>Sordariomycetes</taxon>
        <taxon>Hypocreomycetidae</taxon>
        <taxon>Hypocreales</taxon>
        <taxon>Hypocreaceae</taxon>
        <taxon>Trichoderma</taxon>
    </lineage>
</organism>
<name>A0A9P4XMC4_9HYPO</name>
<reference evidence="1 2" key="1">
    <citation type="submission" date="2018-06" db="EMBL/GenBank/DDBJ databases">
        <title>Genome analysis of cellulolytic fungus Trichoderma lentiforme CFAM-422.</title>
        <authorList>
            <person name="Steindorff A.S."/>
            <person name="Formighieri E.F."/>
            <person name="Midorikawa G.E.O."/>
            <person name="Tamietti M.S."/>
            <person name="Ramos E.Z."/>
            <person name="Silva A.S."/>
            <person name="Bon E.P.S."/>
            <person name="Mendes T.D."/>
            <person name="Damaso M.C.T."/>
            <person name="Favaro L.C.L."/>
        </authorList>
    </citation>
    <scope>NUCLEOTIDE SEQUENCE [LARGE SCALE GENOMIC DNA]</scope>
    <source>
        <strain evidence="1 2">CFAM-422</strain>
    </source>
</reference>
<accession>A0A9P4XMC4</accession>
<keyword evidence="2" id="KW-1185">Reference proteome</keyword>
<evidence type="ECO:0000313" key="2">
    <source>
        <dbReference type="Proteomes" id="UP000801864"/>
    </source>
</evidence>
<dbReference type="AlphaFoldDB" id="A0A9P4XMC4"/>